<feature type="domain" description="RING-type" evidence="6">
    <location>
        <begin position="51"/>
        <end position="89"/>
    </location>
</feature>
<dbReference type="GO" id="GO:0004842">
    <property type="term" value="F:ubiquitin-protein transferase activity"/>
    <property type="evidence" value="ECO:0007669"/>
    <property type="project" value="TreeGrafter"/>
</dbReference>
<proteinExistence type="predicted"/>
<dbReference type="InterPro" id="IPR051342">
    <property type="entry name" value="PDZ_scaffold"/>
</dbReference>
<feature type="region of interest" description="Disordered" evidence="5">
    <location>
        <begin position="248"/>
        <end position="267"/>
    </location>
</feature>
<evidence type="ECO:0000256" key="1">
    <source>
        <dbReference type="ARBA" id="ARBA00022723"/>
    </source>
</evidence>
<dbReference type="GO" id="GO:0005737">
    <property type="term" value="C:cytoplasm"/>
    <property type="evidence" value="ECO:0007669"/>
    <property type="project" value="TreeGrafter"/>
</dbReference>
<dbReference type="PANTHER" id="PTHR19964:SF14">
    <property type="entry name" value="E3 UBIQUITIN-PROTEIN LIGASE LNX"/>
    <property type="match status" value="1"/>
</dbReference>
<dbReference type="Pfam" id="PF00595">
    <property type="entry name" value="PDZ"/>
    <property type="match status" value="4"/>
</dbReference>
<sequence>MAEASAPPVSPSDYGLLSPPPDLCRACGHSHQLEENHEYLYQDEVDDDLVCHICLQALIKPLDTPCGHTYCQECLTSFLLESDFCPVCRAPLMLQSCRKPSLLVHKLLDKLMVACPFAEHCTETVPRGDLEDHIKSRCKGASHYGLSADRKRRSQEGECTDSTSELTIATLPSDGPASAAVALLSDESGLVNPAFDPSMEENSQSGSTTSLAARSSTKKIRNFDRSSVRSRSFRRLNRAFSVLRRTKSGNAVSNETSEERDNVRNSTVPQEVLALPQLHHLIPDGEVTSIKITRVEPSEPLAISIVGGNETPLVRILIQDIYREGVIARDGRLLPGDMILKVNGIDISNVPHCYAVATLKQSCQLLRLTVLREQRHRYRSHSHSHPHGHGHDAAGGHPSHGLPHHPLRDDSIHVVLNKSTPDEQLGIKLVRRPEEHGVFIFHLLEGGLAARDGQLCVGDRVLAINGHDLRYGAPEHAALLIQDSCQKPACYEKTVTLTKEPYDSLGMTVAGGMSSREWDLPIYVTNVDPDGVVGLEGSIRKGDILLNVNGVDLTGVTRGEAVANLKNTSSPVVLKVLEMRPPEESLQECTPPPCLAPSPTDSTKSLLPNYDYSPLWVSWLQLPRHLYCCKDIVLRRSTSGSLGFSIVGGQEEVNCNQSFFIRSIVEGTPAYNDGRIRCGDILLEVNGKSTWGMTHTALVRLLKELRGRITLTIVSWPGSLL</sequence>
<keyword evidence="2 4" id="KW-0863">Zinc-finger</keyword>
<evidence type="ECO:0000259" key="7">
    <source>
        <dbReference type="PROSITE" id="PS50106"/>
    </source>
</evidence>
<feature type="region of interest" description="Disordered" evidence="5">
    <location>
        <begin position="377"/>
        <end position="408"/>
    </location>
</feature>
<organism evidence="8 9">
    <name type="scientific">Scophthalmus maximus</name>
    <name type="common">Turbot</name>
    <name type="synonym">Psetta maxima</name>
    <dbReference type="NCBI Taxonomy" id="52904"/>
    <lineage>
        <taxon>Eukaryota</taxon>
        <taxon>Metazoa</taxon>
        <taxon>Chordata</taxon>
        <taxon>Craniata</taxon>
        <taxon>Vertebrata</taxon>
        <taxon>Euteleostomi</taxon>
        <taxon>Actinopterygii</taxon>
        <taxon>Neopterygii</taxon>
        <taxon>Teleostei</taxon>
        <taxon>Neoteleostei</taxon>
        <taxon>Acanthomorphata</taxon>
        <taxon>Carangaria</taxon>
        <taxon>Pleuronectiformes</taxon>
        <taxon>Pleuronectoidei</taxon>
        <taxon>Scophthalmidae</taxon>
        <taxon>Scophthalmus</taxon>
    </lineage>
</organism>
<dbReference type="GO" id="GO:0006511">
    <property type="term" value="P:ubiquitin-dependent protein catabolic process"/>
    <property type="evidence" value="ECO:0007669"/>
    <property type="project" value="TreeGrafter"/>
</dbReference>
<keyword evidence="1" id="KW-0479">Metal-binding</keyword>
<dbReference type="PROSITE" id="PS00518">
    <property type="entry name" value="ZF_RING_1"/>
    <property type="match status" value="1"/>
</dbReference>
<dbReference type="GeneTree" id="ENSGT00940000158757"/>
<feature type="compositionally biased region" description="Basic residues" evidence="5">
    <location>
        <begin position="377"/>
        <end position="388"/>
    </location>
</feature>
<dbReference type="CDD" id="cd16779">
    <property type="entry name" value="mRING-HC-C3HC3D_LNX1"/>
    <property type="match status" value="1"/>
</dbReference>
<evidence type="ECO:0000256" key="5">
    <source>
        <dbReference type="SAM" id="MobiDB-lite"/>
    </source>
</evidence>
<name>A0A8D3ATB2_SCOMX</name>
<evidence type="ECO:0000259" key="6">
    <source>
        <dbReference type="PROSITE" id="PS50089"/>
    </source>
</evidence>
<feature type="domain" description="PDZ" evidence="7">
    <location>
        <begin position="631"/>
        <end position="717"/>
    </location>
</feature>
<dbReference type="Pfam" id="PF13920">
    <property type="entry name" value="zf-C3HC4_3"/>
    <property type="match status" value="1"/>
</dbReference>
<dbReference type="PROSITE" id="PS50106">
    <property type="entry name" value="PDZ"/>
    <property type="match status" value="4"/>
</dbReference>
<dbReference type="SMART" id="SM00228">
    <property type="entry name" value="PDZ"/>
    <property type="match status" value="4"/>
</dbReference>
<dbReference type="InterPro" id="IPR001478">
    <property type="entry name" value="PDZ"/>
</dbReference>
<feature type="compositionally biased region" description="Polar residues" evidence="5">
    <location>
        <begin position="200"/>
        <end position="215"/>
    </location>
</feature>
<feature type="domain" description="PDZ" evidence="7">
    <location>
        <begin position="413"/>
        <end position="484"/>
    </location>
</feature>
<feature type="domain" description="PDZ" evidence="7">
    <location>
        <begin position="289"/>
        <end position="374"/>
    </location>
</feature>
<dbReference type="CDD" id="cd06680">
    <property type="entry name" value="PDZ4_LNX1_2-like"/>
    <property type="match status" value="1"/>
</dbReference>
<protein>
    <submittedName>
        <fullName evidence="8">Ligand of numb-protein X 1</fullName>
    </submittedName>
</protein>
<reference evidence="8" key="2">
    <citation type="submission" date="2025-08" db="UniProtKB">
        <authorList>
            <consortium name="Ensembl"/>
        </authorList>
    </citation>
    <scope>IDENTIFICATION</scope>
</reference>
<dbReference type="Gene3D" id="3.30.40.10">
    <property type="entry name" value="Zinc/RING finger domain, C3HC4 (zinc finger)"/>
    <property type="match status" value="1"/>
</dbReference>
<dbReference type="InterPro" id="IPR017907">
    <property type="entry name" value="Znf_RING_CS"/>
</dbReference>
<accession>A0A8D3ATB2</accession>
<feature type="domain" description="PDZ" evidence="7">
    <location>
        <begin position="494"/>
        <end position="580"/>
    </location>
</feature>
<keyword evidence="3" id="KW-0862">Zinc</keyword>
<dbReference type="CDD" id="cd06677">
    <property type="entry name" value="PDZ1_LNX1_2-like"/>
    <property type="match status" value="1"/>
</dbReference>
<dbReference type="SUPFAM" id="SSF57850">
    <property type="entry name" value="RING/U-box"/>
    <property type="match status" value="1"/>
</dbReference>
<dbReference type="SUPFAM" id="SSF50156">
    <property type="entry name" value="PDZ domain-like"/>
    <property type="match status" value="4"/>
</dbReference>
<dbReference type="PANTHER" id="PTHR19964">
    <property type="entry name" value="MULTIPLE PDZ DOMAIN PROTEIN"/>
    <property type="match status" value="1"/>
</dbReference>
<dbReference type="Ensembl" id="ENSSMAT00000023442.2">
    <property type="protein sequence ID" value="ENSSMAP00000023176.2"/>
    <property type="gene ID" value="ENSSMAG00000014117.2"/>
</dbReference>
<evidence type="ECO:0000313" key="8">
    <source>
        <dbReference type="Ensembl" id="ENSSMAP00000023176.2"/>
    </source>
</evidence>
<dbReference type="InterPro" id="IPR013083">
    <property type="entry name" value="Znf_RING/FYVE/PHD"/>
</dbReference>
<dbReference type="Gene3D" id="2.30.42.10">
    <property type="match status" value="4"/>
</dbReference>
<dbReference type="SMART" id="SM00184">
    <property type="entry name" value="RING"/>
    <property type="match status" value="1"/>
</dbReference>
<dbReference type="AlphaFoldDB" id="A0A8D3ATB2"/>
<dbReference type="CDD" id="cd06679">
    <property type="entry name" value="PDZ3_LNX1_2-like"/>
    <property type="match status" value="1"/>
</dbReference>
<evidence type="ECO:0000256" key="3">
    <source>
        <dbReference type="ARBA" id="ARBA00022833"/>
    </source>
</evidence>
<dbReference type="GO" id="GO:0008270">
    <property type="term" value="F:zinc ion binding"/>
    <property type="evidence" value="ECO:0007669"/>
    <property type="project" value="UniProtKB-KW"/>
</dbReference>
<dbReference type="FunFam" id="2.30.42.10:FF:000164">
    <property type="entry name" value="Ligand of numb-protein X 2"/>
    <property type="match status" value="1"/>
</dbReference>
<evidence type="ECO:0000256" key="4">
    <source>
        <dbReference type="PROSITE-ProRule" id="PRU00175"/>
    </source>
</evidence>
<dbReference type="InterPro" id="IPR001841">
    <property type="entry name" value="Znf_RING"/>
</dbReference>
<reference evidence="8" key="1">
    <citation type="submission" date="2023-05" db="EMBL/GenBank/DDBJ databases">
        <title>High-quality long-read genome of Scophthalmus maximus.</title>
        <authorList>
            <person name="Lien S."/>
            <person name="Martinez P."/>
        </authorList>
    </citation>
    <scope>NUCLEOTIDE SEQUENCE [LARGE SCALE GENOMIC DNA]</scope>
</reference>
<evidence type="ECO:0000313" key="9">
    <source>
        <dbReference type="Proteomes" id="UP000694558"/>
    </source>
</evidence>
<feature type="region of interest" description="Disordered" evidence="5">
    <location>
        <begin position="192"/>
        <end position="224"/>
    </location>
</feature>
<evidence type="ECO:0000256" key="2">
    <source>
        <dbReference type="ARBA" id="ARBA00022771"/>
    </source>
</evidence>
<dbReference type="Proteomes" id="UP000694558">
    <property type="component" value="Chromosome 12"/>
</dbReference>
<gene>
    <name evidence="8" type="primary">LNX1</name>
</gene>
<dbReference type="FunFam" id="2.30.42.10:FF:000081">
    <property type="entry name" value="Ligand of Numb protein X 2"/>
    <property type="match status" value="1"/>
</dbReference>
<dbReference type="InterPro" id="IPR036034">
    <property type="entry name" value="PDZ_sf"/>
</dbReference>
<dbReference type="PROSITE" id="PS50089">
    <property type="entry name" value="ZF_RING_2"/>
    <property type="match status" value="1"/>
</dbReference>